<proteinExistence type="inferred from homology"/>
<evidence type="ECO:0000256" key="4">
    <source>
        <dbReference type="SAM" id="MobiDB-lite"/>
    </source>
</evidence>
<evidence type="ECO:0000259" key="5">
    <source>
        <dbReference type="Pfam" id="PF02576"/>
    </source>
</evidence>
<evidence type="ECO:0000256" key="3">
    <source>
        <dbReference type="HAMAP-Rule" id="MF_01077"/>
    </source>
</evidence>
<dbReference type="SUPFAM" id="SSF75420">
    <property type="entry name" value="YhbC-like, N-terminal domain"/>
    <property type="match status" value="1"/>
</dbReference>
<dbReference type="GO" id="GO:0000028">
    <property type="term" value="P:ribosomal small subunit assembly"/>
    <property type="evidence" value="ECO:0007669"/>
    <property type="project" value="TreeGrafter"/>
</dbReference>
<feature type="domain" description="Ribosome maturation factor RimP C-terminal" evidence="6">
    <location>
        <begin position="104"/>
        <end position="170"/>
    </location>
</feature>
<dbReference type="InterPro" id="IPR035956">
    <property type="entry name" value="RimP_N_sf"/>
</dbReference>
<organism evidence="7 8">
    <name type="scientific">Agaricicola taiwanensis</name>
    <dbReference type="NCBI Taxonomy" id="591372"/>
    <lineage>
        <taxon>Bacteria</taxon>
        <taxon>Pseudomonadati</taxon>
        <taxon>Pseudomonadota</taxon>
        <taxon>Alphaproteobacteria</taxon>
        <taxon>Rhodobacterales</taxon>
        <taxon>Paracoccaceae</taxon>
        <taxon>Agaricicola</taxon>
    </lineage>
</organism>
<comment type="subcellular location">
    <subcellularLocation>
        <location evidence="3">Cytoplasm</location>
    </subcellularLocation>
</comment>
<feature type="compositionally biased region" description="Basic residues" evidence="4">
    <location>
        <begin position="209"/>
        <end position="220"/>
    </location>
</feature>
<dbReference type="Gene3D" id="3.30.300.70">
    <property type="entry name" value="RimP-like superfamily, N-terminal"/>
    <property type="match status" value="1"/>
</dbReference>
<keyword evidence="2 3" id="KW-0690">Ribosome biogenesis</keyword>
<dbReference type="Proteomes" id="UP000602745">
    <property type="component" value="Unassembled WGS sequence"/>
</dbReference>
<dbReference type="GO" id="GO:0005829">
    <property type="term" value="C:cytosol"/>
    <property type="evidence" value="ECO:0007669"/>
    <property type="project" value="TreeGrafter"/>
</dbReference>
<protein>
    <recommendedName>
        <fullName evidence="3">Ribosome maturation factor RimP</fullName>
    </recommendedName>
</protein>
<gene>
    <name evidence="3 7" type="primary">rimP</name>
    <name evidence="7" type="ORF">GCM10007276_03040</name>
</gene>
<dbReference type="Gene3D" id="2.30.30.180">
    <property type="entry name" value="Ribosome maturation factor RimP, C-terminal domain"/>
    <property type="match status" value="1"/>
</dbReference>
<dbReference type="InterPro" id="IPR028989">
    <property type="entry name" value="RimP_N"/>
</dbReference>
<evidence type="ECO:0000259" key="6">
    <source>
        <dbReference type="Pfam" id="PF17384"/>
    </source>
</evidence>
<evidence type="ECO:0000256" key="2">
    <source>
        <dbReference type="ARBA" id="ARBA00022517"/>
    </source>
</evidence>
<dbReference type="AlphaFoldDB" id="A0A8J2VEY3"/>
<comment type="function">
    <text evidence="3">Required for maturation of 30S ribosomal subunits.</text>
</comment>
<sequence length="220" mass="24622">MAEMPLEDDRRIIMETGLAARVARIVTPTLEDLGYRLVRVKISAQNGCTVQIMAERPDGSMTVEGCEEISRAISPVLDVEDPISGEYHLEISSPGIDRPLAWLSDFERWKGHLTKIEMAELIHGRKRFRGILRGFEGDAALLERDEVREGEERLVRLPVNDIHEARLVLTDDLIDAALGRVNANKQAHTGETPPEPAGKDPSPRQLQDRRKKPSAGHRGR</sequence>
<dbReference type="Pfam" id="PF17384">
    <property type="entry name" value="DUF150_C"/>
    <property type="match status" value="1"/>
</dbReference>
<evidence type="ECO:0000313" key="7">
    <source>
        <dbReference type="EMBL" id="GGE29252.1"/>
    </source>
</evidence>
<dbReference type="PANTHER" id="PTHR33867">
    <property type="entry name" value="RIBOSOME MATURATION FACTOR RIMP"/>
    <property type="match status" value="1"/>
</dbReference>
<dbReference type="Pfam" id="PF02576">
    <property type="entry name" value="RimP_N"/>
    <property type="match status" value="1"/>
</dbReference>
<feature type="region of interest" description="Disordered" evidence="4">
    <location>
        <begin position="184"/>
        <end position="220"/>
    </location>
</feature>
<accession>A0A8J2VEY3</accession>
<evidence type="ECO:0000256" key="1">
    <source>
        <dbReference type="ARBA" id="ARBA00022490"/>
    </source>
</evidence>
<keyword evidence="1 3" id="KW-0963">Cytoplasm</keyword>
<dbReference type="InterPro" id="IPR036847">
    <property type="entry name" value="RimP_C_sf"/>
</dbReference>
<evidence type="ECO:0000313" key="8">
    <source>
        <dbReference type="Proteomes" id="UP000602745"/>
    </source>
</evidence>
<feature type="compositionally biased region" description="Basic and acidic residues" evidence="4">
    <location>
        <begin position="197"/>
        <end position="208"/>
    </location>
</feature>
<dbReference type="PANTHER" id="PTHR33867:SF1">
    <property type="entry name" value="RIBOSOME MATURATION FACTOR RIMP"/>
    <property type="match status" value="1"/>
</dbReference>
<reference evidence="7" key="2">
    <citation type="submission" date="2020-09" db="EMBL/GenBank/DDBJ databases">
        <authorList>
            <person name="Sun Q."/>
            <person name="Sedlacek I."/>
        </authorList>
    </citation>
    <scope>NUCLEOTIDE SEQUENCE</scope>
    <source>
        <strain evidence="7">CCM 7684</strain>
    </source>
</reference>
<dbReference type="GO" id="GO:0006412">
    <property type="term" value="P:translation"/>
    <property type="evidence" value="ECO:0007669"/>
    <property type="project" value="TreeGrafter"/>
</dbReference>
<dbReference type="NCBIfam" id="NF000932">
    <property type="entry name" value="PRK00092.2-5"/>
    <property type="match status" value="1"/>
</dbReference>
<name>A0A8J2VEY3_9RHOB</name>
<comment type="similarity">
    <text evidence="3">Belongs to the RimP family.</text>
</comment>
<dbReference type="EMBL" id="BMCP01000001">
    <property type="protein sequence ID" value="GGE29252.1"/>
    <property type="molecule type" value="Genomic_DNA"/>
</dbReference>
<dbReference type="InterPro" id="IPR003728">
    <property type="entry name" value="Ribosome_maturation_RimP"/>
</dbReference>
<dbReference type="InterPro" id="IPR028998">
    <property type="entry name" value="RimP_C"/>
</dbReference>
<dbReference type="SUPFAM" id="SSF74942">
    <property type="entry name" value="YhbC-like, C-terminal domain"/>
    <property type="match status" value="1"/>
</dbReference>
<comment type="caution">
    <text evidence="7">The sequence shown here is derived from an EMBL/GenBank/DDBJ whole genome shotgun (WGS) entry which is preliminary data.</text>
</comment>
<reference evidence="7" key="1">
    <citation type="journal article" date="2014" name="Int. J. Syst. Evol. Microbiol.">
        <title>Complete genome sequence of Corynebacterium casei LMG S-19264T (=DSM 44701T), isolated from a smear-ripened cheese.</title>
        <authorList>
            <consortium name="US DOE Joint Genome Institute (JGI-PGF)"/>
            <person name="Walter F."/>
            <person name="Albersmeier A."/>
            <person name="Kalinowski J."/>
            <person name="Ruckert C."/>
        </authorList>
    </citation>
    <scope>NUCLEOTIDE SEQUENCE</scope>
    <source>
        <strain evidence="7">CCM 7684</strain>
    </source>
</reference>
<feature type="domain" description="Ribosome maturation factor RimP N-terminal" evidence="5">
    <location>
        <begin position="25"/>
        <end position="97"/>
    </location>
</feature>
<keyword evidence="8" id="KW-1185">Reference proteome</keyword>
<dbReference type="HAMAP" id="MF_01077">
    <property type="entry name" value="RimP"/>
    <property type="match status" value="1"/>
</dbReference>
<dbReference type="CDD" id="cd01734">
    <property type="entry name" value="YlxS_C"/>
    <property type="match status" value="1"/>
</dbReference>